<name>A0A1L9S423_ASPWE</name>
<evidence type="ECO:0000313" key="3">
    <source>
        <dbReference type="EMBL" id="OJJ41891.1"/>
    </source>
</evidence>
<accession>A0A1L9S423</accession>
<evidence type="ECO:0000259" key="2">
    <source>
        <dbReference type="Pfam" id="PF01425"/>
    </source>
</evidence>
<gene>
    <name evidence="3" type="ORF">ASPWEDRAFT_35510</name>
</gene>
<dbReference type="GeneID" id="63750092"/>
<dbReference type="PANTHER" id="PTHR46310:SF7">
    <property type="entry name" value="AMIDASE 1"/>
    <property type="match status" value="1"/>
</dbReference>
<sequence>MYSILVNAAMVLPALSCCPSHPRVALQSSLEPHGQCLQPKVTPLDVGDDGVYAQQRLDYLLGEPYGNTTCLVSVFNVNAGDTVNMQFLHEKVNIYLKDDVFRREFLQGILFQGAKENEVTFNVDLQQLHRQWGTTWHCFLPDSNTNLHPGPYSAIQGELYDVRRIYSDDSLAFVRVTWHPRGSEYGLTQLHLAGDRYRSLGIAVPSRLHSLDPSHRLPLNGVRIAVKDNFDIAGLRTSVGSLPYYQLYPPKSQTADAVSRLISLGAQVIGKLAMSAFALQEHPMQSVDYQAPINPRADGYQIPGGSSSGGGAAIASYDWLDLALVSDTTGSARIPALLNGCFGLRPTPGLISNAGCKGVYPAFDTPALLGRDLTLFDRFLSAWNTTSRPLITSSTRPRVLYPKDFLPTNNQEQLKILDTFAERLSLALGSELEHMSIAEAWAEDSPEGDGNLDTYLFNVCIHDTPWPRWLQI</sequence>
<dbReference type="EMBL" id="KV878209">
    <property type="protein sequence ID" value="OJJ41891.1"/>
    <property type="molecule type" value="Genomic_DNA"/>
</dbReference>
<keyword evidence="1" id="KW-0732">Signal</keyword>
<organism evidence="3 4">
    <name type="scientific">Aspergillus wentii DTO 134E9</name>
    <dbReference type="NCBI Taxonomy" id="1073089"/>
    <lineage>
        <taxon>Eukaryota</taxon>
        <taxon>Fungi</taxon>
        <taxon>Dikarya</taxon>
        <taxon>Ascomycota</taxon>
        <taxon>Pezizomycotina</taxon>
        <taxon>Eurotiomycetes</taxon>
        <taxon>Eurotiomycetidae</taxon>
        <taxon>Eurotiales</taxon>
        <taxon>Aspergillaceae</taxon>
        <taxon>Aspergillus</taxon>
        <taxon>Aspergillus subgen. Cremei</taxon>
    </lineage>
</organism>
<dbReference type="Gene3D" id="3.90.1300.10">
    <property type="entry name" value="Amidase signature (AS) domain"/>
    <property type="match status" value="1"/>
</dbReference>
<dbReference type="SUPFAM" id="SSF75304">
    <property type="entry name" value="Amidase signature (AS) enzymes"/>
    <property type="match status" value="1"/>
</dbReference>
<dbReference type="Proteomes" id="UP000184383">
    <property type="component" value="Unassembled WGS sequence"/>
</dbReference>
<dbReference type="VEuPathDB" id="FungiDB:ASPWEDRAFT_35510"/>
<dbReference type="STRING" id="1073089.A0A1L9S423"/>
<dbReference type="RefSeq" id="XP_040695567.1">
    <property type="nucleotide sequence ID" value="XM_040834244.1"/>
</dbReference>
<dbReference type="PANTHER" id="PTHR46310">
    <property type="entry name" value="AMIDASE 1"/>
    <property type="match status" value="1"/>
</dbReference>
<dbReference type="InterPro" id="IPR023631">
    <property type="entry name" value="Amidase_dom"/>
</dbReference>
<dbReference type="InterPro" id="IPR036928">
    <property type="entry name" value="AS_sf"/>
</dbReference>
<dbReference type="AlphaFoldDB" id="A0A1L9S423"/>
<feature type="domain" description="Amidase" evidence="2">
    <location>
        <begin position="215"/>
        <end position="397"/>
    </location>
</feature>
<evidence type="ECO:0000256" key="1">
    <source>
        <dbReference type="SAM" id="SignalP"/>
    </source>
</evidence>
<feature type="signal peptide" evidence="1">
    <location>
        <begin position="1"/>
        <end position="16"/>
    </location>
</feature>
<reference evidence="4" key="1">
    <citation type="journal article" date="2017" name="Genome Biol.">
        <title>Comparative genomics reveals high biological diversity and specific adaptations in the industrially and medically important fungal genus Aspergillus.</title>
        <authorList>
            <person name="de Vries R.P."/>
            <person name="Riley R."/>
            <person name="Wiebenga A."/>
            <person name="Aguilar-Osorio G."/>
            <person name="Amillis S."/>
            <person name="Uchima C.A."/>
            <person name="Anderluh G."/>
            <person name="Asadollahi M."/>
            <person name="Askin M."/>
            <person name="Barry K."/>
            <person name="Battaglia E."/>
            <person name="Bayram O."/>
            <person name="Benocci T."/>
            <person name="Braus-Stromeyer S.A."/>
            <person name="Caldana C."/>
            <person name="Canovas D."/>
            <person name="Cerqueira G.C."/>
            <person name="Chen F."/>
            <person name="Chen W."/>
            <person name="Choi C."/>
            <person name="Clum A."/>
            <person name="Dos Santos R.A."/>
            <person name="Damasio A.R."/>
            <person name="Diallinas G."/>
            <person name="Emri T."/>
            <person name="Fekete E."/>
            <person name="Flipphi M."/>
            <person name="Freyberg S."/>
            <person name="Gallo A."/>
            <person name="Gournas C."/>
            <person name="Habgood R."/>
            <person name="Hainaut M."/>
            <person name="Harispe M.L."/>
            <person name="Henrissat B."/>
            <person name="Hilden K.S."/>
            <person name="Hope R."/>
            <person name="Hossain A."/>
            <person name="Karabika E."/>
            <person name="Karaffa L."/>
            <person name="Karanyi Z."/>
            <person name="Krasevec N."/>
            <person name="Kuo A."/>
            <person name="Kusch H."/>
            <person name="LaButti K."/>
            <person name="Lagendijk E.L."/>
            <person name="Lapidus A."/>
            <person name="Levasseur A."/>
            <person name="Lindquist E."/>
            <person name="Lipzen A."/>
            <person name="Logrieco A.F."/>
            <person name="MacCabe A."/>
            <person name="Maekelae M.R."/>
            <person name="Malavazi I."/>
            <person name="Melin P."/>
            <person name="Meyer V."/>
            <person name="Mielnichuk N."/>
            <person name="Miskei M."/>
            <person name="Molnar A.P."/>
            <person name="Mule G."/>
            <person name="Ngan C.Y."/>
            <person name="Orejas M."/>
            <person name="Orosz E."/>
            <person name="Ouedraogo J.P."/>
            <person name="Overkamp K.M."/>
            <person name="Park H.-S."/>
            <person name="Perrone G."/>
            <person name="Piumi F."/>
            <person name="Punt P.J."/>
            <person name="Ram A.F."/>
            <person name="Ramon A."/>
            <person name="Rauscher S."/>
            <person name="Record E."/>
            <person name="Riano-Pachon D.M."/>
            <person name="Robert V."/>
            <person name="Roehrig J."/>
            <person name="Ruller R."/>
            <person name="Salamov A."/>
            <person name="Salih N.S."/>
            <person name="Samson R.A."/>
            <person name="Sandor E."/>
            <person name="Sanguinetti M."/>
            <person name="Schuetze T."/>
            <person name="Sepcic K."/>
            <person name="Shelest E."/>
            <person name="Sherlock G."/>
            <person name="Sophianopoulou V."/>
            <person name="Squina F.M."/>
            <person name="Sun H."/>
            <person name="Susca A."/>
            <person name="Todd R.B."/>
            <person name="Tsang A."/>
            <person name="Unkles S.E."/>
            <person name="van de Wiele N."/>
            <person name="van Rossen-Uffink D."/>
            <person name="Oliveira J.V."/>
            <person name="Vesth T.C."/>
            <person name="Visser J."/>
            <person name="Yu J.-H."/>
            <person name="Zhou M."/>
            <person name="Andersen M.R."/>
            <person name="Archer D.B."/>
            <person name="Baker S.E."/>
            <person name="Benoit I."/>
            <person name="Brakhage A.A."/>
            <person name="Braus G.H."/>
            <person name="Fischer R."/>
            <person name="Frisvad J.C."/>
            <person name="Goldman G.H."/>
            <person name="Houbraken J."/>
            <person name="Oakley B."/>
            <person name="Pocsi I."/>
            <person name="Scazzocchio C."/>
            <person name="Seiboth B."/>
            <person name="vanKuyk P.A."/>
            <person name="Wortman J."/>
            <person name="Dyer P.S."/>
            <person name="Grigoriev I.V."/>
        </authorList>
    </citation>
    <scope>NUCLEOTIDE SEQUENCE [LARGE SCALE GENOMIC DNA]</scope>
    <source>
        <strain evidence="4">DTO 134E9</strain>
    </source>
</reference>
<dbReference type="Pfam" id="PF01425">
    <property type="entry name" value="Amidase"/>
    <property type="match status" value="1"/>
</dbReference>
<evidence type="ECO:0000313" key="4">
    <source>
        <dbReference type="Proteomes" id="UP000184383"/>
    </source>
</evidence>
<keyword evidence="4" id="KW-1185">Reference proteome</keyword>
<proteinExistence type="predicted"/>
<feature type="chain" id="PRO_5012408763" description="Amidase domain-containing protein" evidence="1">
    <location>
        <begin position="17"/>
        <end position="472"/>
    </location>
</feature>
<protein>
    <recommendedName>
        <fullName evidence="2">Amidase domain-containing protein</fullName>
    </recommendedName>
</protein>
<dbReference type="OrthoDB" id="4347796at2759"/>